<evidence type="ECO:0000256" key="3">
    <source>
        <dbReference type="ARBA" id="ARBA00022737"/>
    </source>
</evidence>
<name>S7W7I9_SPRLO</name>
<protein>
    <submittedName>
        <fullName evidence="7">WD repeat protein</fullName>
    </submittedName>
</protein>
<dbReference type="HOGENOM" id="CLU_032683_0_0_1"/>
<keyword evidence="5" id="KW-0804">Transcription</keyword>
<dbReference type="InterPro" id="IPR015943">
    <property type="entry name" value="WD40/YVTN_repeat-like_dom_sf"/>
</dbReference>
<dbReference type="SMART" id="SM00320">
    <property type="entry name" value="WD40"/>
    <property type="match status" value="2"/>
</dbReference>
<evidence type="ECO:0000256" key="4">
    <source>
        <dbReference type="ARBA" id="ARBA00023015"/>
    </source>
</evidence>
<keyword evidence="3" id="KW-0677">Repeat</keyword>
<dbReference type="PROSITE" id="PS50294">
    <property type="entry name" value="WD_REPEATS_REGION"/>
    <property type="match status" value="1"/>
</dbReference>
<feature type="repeat" description="WD" evidence="6">
    <location>
        <begin position="130"/>
        <end position="163"/>
    </location>
</feature>
<evidence type="ECO:0000313" key="8">
    <source>
        <dbReference type="Proteomes" id="UP000014978"/>
    </source>
</evidence>
<keyword evidence="2 6" id="KW-0853">WD repeat</keyword>
<evidence type="ECO:0000256" key="5">
    <source>
        <dbReference type="ARBA" id="ARBA00023163"/>
    </source>
</evidence>
<dbReference type="InterPro" id="IPR001680">
    <property type="entry name" value="WD40_rpt"/>
</dbReference>
<evidence type="ECO:0000256" key="1">
    <source>
        <dbReference type="ARBA" id="ARBA00008075"/>
    </source>
</evidence>
<evidence type="ECO:0000256" key="2">
    <source>
        <dbReference type="ARBA" id="ARBA00022574"/>
    </source>
</evidence>
<dbReference type="Pfam" id="PF00400">
    <property type="entry name" value="WD40"/>
    <property type="match status" value="2"/>
</dbReference>
<accession>S7W7I9</accession>
<dbReference type="InterPro" id="IPR036322">
    <property type="entry name" value="WD40_repeat_dom_sf"/>
</dbReference>
<reference evidence="8" key="1">
    <citation type="journal article" date="2013" name="PLoS Genet.">
        <title>The genome of Spraguea lophii and the basis of host-microsporidian interactions.</title>
        <authorList>
            <person name="Campbell S.E."/>
            <person name="Williams T.A."/>
            <person name="Yousuf A."/>
            <person name="Soanes D.M."/>
            <person name="Paszkiewicz K.H."/>
            <person name="Williams B.A.P."/>
        </authorList>
    </citation>
    <scope>NUCLEOTIDE SEQUENCE [LARGE SCALE GENOMIC DNA]</scope>
    <source>
        <strain evidence="8">42_110</strain>
    </source>
</reference>
<gene>
    <name evidence="7" type="ORF">SLOPH_2126</name>
</gene>
<feature type="repeat" description="WD" evidence="6">
    <location>
        <begin position="89"/>
        <end position="119"/>
    </location>
</feature>
<dbReference type="OrthoDB" id="1367865at2759"/>
<dbReference type="STRING" id="1358809.S7W7I9"/>
<evidence type="ECO:0000256" key="6">
    <source>
        <dbReference type="PROSITE-ProRule" id="PRU00221"/>
    </source>
</evidence>
<dbReference type="VEuPathDB" id="MicrosporidiaDB:SLOPH_2126"/>
<dbReference type="SUPFAM" id="SSF50978">
    <property type="entry name" value="WD40 repeat-like"/>
    <property type="match status" value="1"/>
</dbReference>
<keyword evidence="8" id="KW-1185">Reference proteome</keyword>
<sequence length="311" mass="36378">MKLISDKIFKLPKIEISRIFSSHKYIILTYKRTCLILTKDLEIHQKYVDENINEVFISAVLYHKYILLTGNNGILKIIDACKGKYLYSLSGHGGKITDIKIYKDYIFTCSEDCSIRMWNKGICVAIFGGFVGHEDYILSIDISLCGKYLVSSSTDYTIKMWKIPYNQNNEPYKNGMENPQKIIYPIFNTNKVHKSYITKVAFFGKMIISQSINKITIIKPYFDTEIYKPNINSDLIFINDFYIDETSTKFIVYKNHLIYNKDKEIIDVNLRKFSIKKIPVKLNLKQMDMIDDRRIAILYRDGTVETFTIIK</sequence>
<comment type="caution">
    <text evidence="7">The sequence shown here is derived from an EMBL/GenBank/DDBJ whole genome shotgun (WGS) entry which is preliminary data.</text>
</comment>
<dbReference type="InParanoid" id="S7W7I9"/>
<dbReference type="OMA" id="TEITCIK"/>
<keyword evidence="4" id="KW-0805">Transcription regulation</keyword>
<comment type="similarity">
    <text evidence="1">Belongs to the WD repeat ESC family.</text>
</comment>
<dbReference type="Gene3D" id="2.130.10.10">
    <property type="entry name" value="YVTN repeat-like/Quinoprotein amine dehydrogenase"/>
    <property type="match status" value="1"/>
</dbReference>
<dbReference type="InterPro" id="IPR051243">
    <property type="entry name" value="PcG_WD-repeat"/>
</dbReference>
<organism evidence="7 8">
    <name type="scientific">Spraguea lophii (strain 42_110)</name>
    <name type="common">Microsporidian parasite</name>
    <dbReference type="NCBI Taxonomy" id="1358809"/>
    <lineage>
        <taxon>Eukaryota</taxon>
        <taxon>Fungi</taxon>
        <taxon>Fungi incertae sedis</taxon>
        <taxon>Microsporidia</taxon>
        <taxon>Spragueidae</taxon>
        <taxon>Spraguea</taxon>
    </lineage>
</organism>
<dbReference type="EMBL" id="ATCN01000568">
    <property type="protein sequence ID" value="EPR78771.1"/>
    <property type="molecule type" value="Genomic_DNA"/>
</dbReference>
<dbReference type="AlphaFoldDB" id="S7W7I9"/>
<evidence type="ECO:0000313" key="7">
    <source>
        <dbReference type="EMBL" id="EPR78771.1"/>
    </source>
</evidence>
<proteinExistence type="inferred from homology"/>
<dbReference type="PROSITE" id="PS50082">
    <property type="entry name" value="WD_REPEATS_2"/>
    <property type="match status" value="2"/>
</dbReference>
<dbReference type="PANTHER" id="PTHR10253">
    <property type="entry name" value="POLYCOMB PROTEIN"/>
    <property type="match status" value="1"/>
</dbReference>
<dbReference type="Proteomes" id="UP000014978">
    <property type="component" value="Unassembled WGS sequence"/>
</dbReference>